<evidence type="ECO:0000313" key="4">
    <source>
        <dbReference type="EnsemblMetazoa" id="XP_050503316.1"/>
    </source>
</evidence>
<feature type="repeat" description="ANK" evidence="3">
    <location>
        <begin position="203"/>
        <end position="235"/>
    </location>
</feature>
<evidence type="ECO:0000313" key="6">
    <source>
        <dbReference type="RefSeq" id="XP_028146359.1"/>
    </source>
</evidence>
<dbReference type="PRINTS" id="PR01415">
    <property type="entry name" value="ANKYRIN"/>
</dbReference>
<dbReference type="InterPro" id="IPR036770">
    <property type="entry name" value="Ankyrin_rpt-contain_sf"/>
</dbReference>
<dbReference type="EnsemblMetazoa" id="XM_050647361.1">
    <property type="protein sequence ID" value="XP_050503318.1"/>
    <property type="gene ID" value="LOC126882411"/>
</dbReference>
<dbReference type="GO" id="GO:0070531">
    <property type="term" value="C:BRCA1-A complex"/>
    <property type="evidence" value="ECO:0007669"/>
    <property type="project" value="TreeGrafter"/>
</dbReference>
<evidence type="ECO:0000256" key="3">
    <source>
        <dbReference type="PROSITE-ProRule" id="PRU00023"/>
    </source>
</evidence>
<dbReference type="Gene3D" id="1.25.40.20">
    <property type="entry name" value="Ankyrin repeat-containing domain"/>
    <property type="match status" value="1"/>
</dbReference>
<dbReference type="GO" id="GO:0031436">
    <property type="term" value="C:BRCA1-BARD1 complex"/>
    <property type="evidence" value="ECO:0007669"/>
    <property type="project" value="TreeGrafter"/>
</dbReference>
<evidence type="ECO:0000313" key="5">
    <source>
        <dbReference type="Proteomes" id="UP001652700"/>
    </source>
</evidence>
<feature type="repeat" description="ANK" evidence="3">
    <location>
        <begin position="137"/>
        <end position="169"/>
    </location>
</feature>
<proteinExistence type="predicted"/>
<accession>A0A6P7GB18</accession>
<feature type="repeat" description="ANK" evidence="3">
    <location>
        <begin position="104"/>
        <end position="136"/>
    </location>
</feature>
<dbReference type="GO" id="GO:0004842">
    <property type="term" value="F:ubiquitin-protein transferase activity"/>
    <property type="evidence" value="ECO:0007669"/>
    <property type="project" value="TreeGrafter"/>
</dbReference>
<dbReference type="InParanoid" id="A0A6P7GB18"/>
<dbReference type="PROSITE" id="PS50297">
    <property type="entry name" value="ANK_REP_REGION"/>
    <property type="match status" value="5"/>
</dbReference>
<keyword evidence="2 3" id="KW-0040">ANK repeat</keyword>
<keyword evidence="1" id="KW-0677">Repeat</keyword>
<sequence length="404" mass="46219">MTVTGPEATSLISAIRKRRFISDKIELAFANEINIKHRGNYWSVLNCAAYYGNDSIVRLLLKNKELIKQKDLDTSLHIAAEKDHSTVVELLLKHGANIEFKNDDGETPLLIAVKYKNEYIANILIEEEANVNARDRFDNTSLHMACQEGFLFIVDLLLHAGAAVNFQNATGWTPLLCAVDRYQVHVVNLLLRRGADINIPDNLRNTVLHICVRRHHKVLTELLLQNGADVNSRNAYGYDIFDFASFDFKISDFSKFLVRLILYLNINTPKPDRINSGDFSKFWDACKSELELMKTCKISESNISYMQLFLESNKSILAVYLSNADIASELDTLVYKKKFPIYEQYFTENIIKGKSRLRSHYEADQAMNLISPLLPIVVRTKIYNYLSDGDLKNLINSNQHKCKK</sequence>
<evidence type="ECO:0000256" key="2">
    <source>
        <dbReference type="ARBA" id="ARBA00023043"/>
    </source>
</evidence>
<dbReference type="PROSITE" id="PS50088">
    <property type="entry name" value="ANK_REPEAT"/>
    <property type="match status" value="5"/>
</dbReference>
<evidence type="ECO:0000256" key="1">
    <source>
        <dbReference type="ARBA" id="ARBA00022737"/>
    </source>
</evidence>
<dbReference type="RefSeq" id="XP_028146359.1">
    <property type="nucleotide sequence ID" value="XM_028290558.1"/>
</dbReference>
<dbReference type="PANTHER" id="PTHR24171">
    <property type="entry name" value="ANKYRIN REPEAT DOMAIN-CONTAINING PROTEIN 39-RELATED"/>
    <property type="match status" value="1"/>
</dbReference>
<dbReference type="Proteomes" id="UP001652700">
    <property type="component" value="Unplaced"/>
</dbReference>
<dbReference type="AlphaFoldDB" id="A0A6P7GB18"/>
<gene>
    <name evidence="6" type="primary">LOC114339877</name>
</gene>
<protein>
    <submittedName>
        <fullName evidence="6">Uncharacterized protein LOC114339877</fullName>
    </submittedName>
</protein>
<dbReference type="SMART" id="SM00248">
    <property type="entry name" value="ANK"/>
    <property type="match status" value="6"/>
</dbReference>
<dbReference type="Pfam" id="PF12796">
    <property type="entry name" value="Ank_2"/>
    <property type="match status" value="2"/>
</dbReference>
<dbReference type="OrthoDB" id="7772680at2759"/>
<keyword evidence="5" id="KW-1185">Reference proteome</keyword>
<reference evidence="4" key="2">
    <citation type="submission" date="2025-05" db="UniProtKB">
        <authorList>
            <consortium name="EnsemblMetazoa"/>
        </authorList>
    </citation>
    <scope>IDENTIFICATION</scope>
</reference>
<reference evidence="6" key="1">
    <citation type="submission" date="2025-04" db="UniProtKB">
        <authorList>
            <consortium name="RefSeq"/>
        </authorList>
    </citation>
    <scope>IDENTIFICATION</scope>
    <source>
        <tissue evidence="6">Whole insect</tissue>
    </source>
</reference>
<dbReference type="EnsemblMetazoa" id="XM_050647359.1">
    <property type="protein sequence ID" value="XP_050503316.1"/>
    <property type="gene ID" value="LOC126882411"/>
</dbReference>
<feature type="repeat" description="ANK" evidence="3">
    <location>
        <begin position="71"/>
        <end position="103"/>
    </location>
</feature>
<dbReference type="PANTHER" id="PTHR24171:SF8">
    <property type="entry name" value="BRCA1-ASSOCIATED RING DOMAIN PROTEIN 1"/>
    <property type="match status" value="1"/>
</dbReference>
<name>A0A6P7GB18_DIAVI</name>
<dbReference type="InterPro" id="IPR002110">
    <property type="entry name" value="Ankyrin_rpt"/>
</dbReference>
<organism evidence="6">
    <name type="scientific">Diabrotica virgifera virgifera</name>
    <name type="common">western corn rootworm</name>
    <dbReference type="NCBI Taxonomy" id="50390"/>
    <lineage>
        <taxon>Eukaryota</taxon>
        <taxon>Metazoa</taxon>
        <taxon>Ecdysozoa</taxon>
        <taxon>Arthropoda</taxon>
        <taxon>Hexapoda</taxon>
        <taxon>Insecta</taxon>
        <taxon>Pterygota</taxon>
        <taxon>Neoptera</taxon>
        <taxon>Endopterygota</taxon>
        <taxon>Coleoptera</taxon>
        <taxon>Polyphaga</taxon>
        <taxon>Cucujiformia</taxon>
        <taxon>Chrysomeloidea</taxon>
        <taxon>Chrysomelidae</taxon>
        <taxon>Galerucinae</taxon>
        <taxon>Diabroticina</taxon>
        <taxon>Diabroticites</taxon>
        <taxon>Diabrotica</taxon>
    </lineage>
</organism>
<feature type="repeat" description="ANK" evidence="3">
    <location>
        <begin position="170"/>
        <end position="202"/>
    </location>
</feature>
<dbReference type="GO" id="GO:0085020">
    <property type="term" value="P:protein K6-linked ubiquitination"/>
    <property type="evidence" value="ECO:0007669"/>
    <property type="project" value="TreeGrafter"/>
</dbReference>
<dbReference type="SUPFAM" id="SSF48403">
    <property type="entry name" value="Ankyrin repeat"/>
    <property type="match status" value="1"/>
</dbReference>
<dbReference type="Pfam" id="PF00023">
    <property type="entry name" value="Ank"/>
    <property type="match status" value="1"/>
</dbReference>